<organism evidence="5 6">
    <name type="scientific">Exophiala aquamarina CBS 119918</name>
    <dbReference type="NCBI Taxonomy" id="1182545"/>
    <lineage>
        <taxon>Eukaryota</taxon>
        <taxon>Fungi</taxon>
        <taxon>Dikarya</taxon>
        <taxon>Ascomycota</taxon>
        <taxon>Pezizomycotina</taxon>
        <taxon>Eurotiomycetes</taxon>
        <taxon>Chaetothyriomycetidae</taxon>
        <taxon>Chaetothyriales</taxon>
        <taxon>Herpotrichiellaceae</taxon>
        <taxon>Exophiala</taxon>
    </lineage>
</organism>
<evidence type="ECO:0000256" key="4">
    <source>
        <dbReference type="RuleBase" id="RU000363"/>
    </source>
</evidence>
<dbReference type="OrthoDB" id="2102561at2759"/>
<dbReference type="VEuPathDB" id="FungiDB:A1O9_10061"/>
<evidence type="ECO:0000256" key="1">
    <source>
        <dbReference type="ARBA" id="ARBA00006484"/>
    </source>
</evidence>
<dbReference type="GeneID" id="25284967"/>
<dbReference type="Proteomes" id="UP000027920">
    <property type="component" value="Unassembled WGS sequence"/>
</dbReference>
<dbReference type="Gene3D" id="3.40.50.720">
    <property type="entry name" value="NAD(P)-binding Rossmann-like Domain"/>
    <property type="match status" value="1"/>
</dbReference>
<dbReference type="PRINTS" id="PR00081">
    <property type="entry name" value="GDHRDH"/>
</dbReference>
<keyword evidence="3" id="KW-0560">Oxidoreductase</keyword>
<dbReference type="InterPro" id="IPR020904">
    <property type="entry name" value="Sc_DH/Rdtase_CS"/>
</dbReference>
<gene>
    <name evidence="5" type="ORF">A1O9_10061</name>
</gene>
<evidence type="ECO:0008006" key="7">
    <source>
        <dbReference type="Google" id="ProtNLM"/>
    </source>
</evidence>
<protein>
    <recommendedName>
        <fullName evidence="7">Oxidoreductase</fullName>
    </recommendedName>
</protein>
<name>A0A072P1F5_9EURO</name>
<evidence type="ECO:0000313" key="6">
    <source>
        <dbReference type="Proteomes" id="UP000027920"/>
    </source>
</evidence>
<sequence>MPRTILITGCSDGGLGAALALAFHKHGDRVLATARNPSKMAHLKSEGVETLAMDVLSDESLQTAAKEVAALTNGSLDMLINNAGAGYSMPLLDADMRELEKVFKLNVFSVMRTTQVFFPLLRNSKAGAVLVNHSSTACVAPIPMQGGYNASKAAVAMLSENLRLELDPFGIKVVDLRTGGVQSKFFDNTPQGRTAKLPENTPYELSREQIESIIHGNVGVAFMDTDVWASSVVKDLNRSKPPVHIWRGSGATKGWISTMLPHGTFDGLLKKMGGLDVFAKKLREAEAKKTQ</sequence>
<dbReference type="PANTHER" id="PTHR44169">
    <property type="entry name" value="NADPH-DEPENDENT 1-ACYLDIHYDROXYACETONE PHOSPHATE REDUCTASE"/>
    <property type="match status" value="1"/>
</dbReference>
<comment type="similarity">
    <text evidence="1 4">Belongs to the short-chain dehydrogenases/reductases (SDR) family.</text>
</comment>
<dbReference type="Pfam" id="PF00106">
    <property type="entry name" value="adh_short"/>
    <property type="match status" value="1"/>
</dbReference>
<dbReference type="GO" id="GO:0005811">
    <property type="term" value="C:lipid droplet"/>
    <property type="evidence" value="ECO:0007669"/>
    <property type="project" value="TreeGrafter"/>
</dbReference>
<dbReference type="PANTHER" id="PTHR44169:SF3">
    <property type="entry name" value="SHORT-CHAIN DEHYDROGENASE SRDE"/>
    <property type="match status" value="1"/>
</dbReference>
<dbReference type="STRING" id="1182545.A0A072P1F5"/>
<dbReference type="PROSITE" id="PS00061">
    <property type="entry name" value="ADH_SHORT"/>
    <property type="match status" value="1"/>
</dbReference>
<dbReference type="GO" id="GO:0004806">
    <property type="term" value="F:triacylglycerol lipase activity"/>
    <property type="evidence" value="ECO:0007669"/>
    <property type="project" value="TreeGrafter"/>
</dbReference>
<accession>A0A072P1F5</accession>
<dbReference type="GO" id="GO:0005783">
    <property type="term" value="C:endoplasmic reticulum"/>
    <property type="evidence" value="ECO:0007669"/>
    <property type="project" value="TreeGrafter"/>
</dbReference>
<dbReference type="AlphaFoldDB" id="A0A072P1F5"/>
<dbReference type="GO" id="GO:0000140">
    <property type="term" value="F:acylglycerone-phosphate reductase (NADP+) activity"/>
    <property type="evidence" value="ECO:0007669"/>
    <property type="project" value="TreeGrafter"/>
</dbReference>
<evidence type="ECO:0000313" key="5">
    <source>
        <dbReference type="EMBL" id="KEF53661.1"/>
    </source>
</evidence>
<dbReference type="SUPFAM" id="SSF51735">
    <property type="entry name" value="NAD(P)-binding Rossmann-fold domains"/>
    <property type="match status" value="1"/>
</dbReference>
<dbReference type="EMBL" id="AMGV01000012">
    <property type="protein sequence ID" value="KEF53661.1"/>
    <property type="molecule type" value="Genomic_DNA"/>
</dbReference>
<dbReference type="InterPro" id="IPR002347">
    <property type="entry name" value="SDR_fam"/>
</dbReference>
<proteinExistence type="inferred from homology"/>
<evidence type="ECO:0000256" key="2">
    <source>
        <dbReference type="ARBA" id="ARBA00022857"/>
    </source>
</evidence>
<dbReference type="GO" id="GO:0019433">
    <property type="term" value="P:triglyceride catabolic process"/>
    <property type="evidence" value="ECO:0007669"/>
    <property type="project" value="TreeGrafter"/>
</dbReference>
<keyword evidence="2" id="KW-0521">NADP</keyword>
<dbReference type="RefSeq" id="XP_013256251.1">
    <property type="nucleotide sequence ID" value="XM_013400797.1"/>
</dbReference>
<reference evidence="5 6" key="1">
    <citation type="submission" date="2013-03" db="EMBL/GenBank/DDBJ databases">
        <title>The Genome Sequence of Exophiala aquamarina CBS 119918.</title>
        <authorList>
            <consortium name="The Broad Institute Genomics Platform"/>
            <person name="Cuomo C."/>
            <person name="de Hoog S."/>
            <person name="Gorbushina A."/>
            <person name="Walker B."/>
            <person name="Young S.K."/>
            <person name="Zeng Q."/>
            <person name="Gargeya S."/>
            <person name="Fitzgerald M."/>
            <person name="Haas B."/>
            <person name="Abouelleil A."/>
            <person name="Allen A.W."/>
            <person name="Alvarado L."/>
            <person name="Arachchi H.M."/>
            <person name="Berlin A.M."/>
            <person name="Chapman S.B."/>
            <person name="Gainer-Dewar J."/>
            <person name="Goldberg J."/>
            <person name="Griggs A."/>
            <person name="Gujja S."/>
            <person name="Hansen M."/>
            <person name="Howarth C."/>
            <person name="Imamovic A."/>
            <person name="Ireland A."/>
            <person name="Larimer J."/>
            <person name="McCowan C."/>
            <person name="Murphy C."/>
            <person name="Pearson M."/>
            <person name="Poon T.W."/>
            <person name="Priest M."/>
            <person name="Roberts A."/>
            <person name="Saif S."/>
            <person name="Shea T."/>
            <person name="Sisk P."/>
            <person name="Sykes S."/>
            <person name="Wortman J."/>
            <person name="Nusbaum C."/>
            <person name="Birren B."/>
        </authorList>
    </citation>
    <scope>NUCLEOTIDE SEQUENCE [LARGE SCALE GENOMIC DNA]</scope>
    <source>
        <strain evidence="5 6">CBS 119918</strain>
    </source>
</reference>
<keyword evidence="6" id="KW-1185">Reference proteome</keyword>
<dbReference type="InterPro" id="IPR036291">
    <property type="entry name" value="NAD(P)-bd_dom_sf"/>
</dbReference>
<dbReference type="PRINTS" id="PR00080">
    <property type="entry name" value="SDRFAMILY"/>
</dbReference>
<evidence type="ECO:0000256" key="3">
    <source>
        <dbReference type="ARBA" id="ARBA00023002"/>
    </source>
</evidence>
<dbReference type="HOGENOM" id="CLU_010194_2_9_1"/>
<comment type="caution">
    <text evidence="5">The sequence shown here is derived from an EMBL/GenBank/DDBJ whole genome shotgun (WGS) entry which is preliminary data.</text>
</comment>
<dbReference type="GO" id="GO:0006654">
    <property type="term" value="P:phosphatidic acid biosynthetic process"/>
    <property type="evidence" value="ECO:0007669"/>
    <property type="project" value="TreeGrafter"/>
</dbReference>